<proteinExistence type="predicted"/>
<evidence type="ECO:0000313" key="2">
    <source>
        <dbReference type="Proteomes" id="UP001302676"/>
    </source>
</evidence>
<organism evidence="1 2">
    <name type="scientific">Dichotomopilus funicola</name>
    <dbReference type="NCBI Taxonomy" id="1934379"/>
    <lineage>
        <taxon>Eukaryota</taxon>
        <taxon>Fungi</taxon>
        <taxon>Dikarya</taxon>
        <taxon>Ascomycota</taxon>
        <taxon>Pezizomycotina</taxon>
        <taxon>Sordariomycetes</taxon>
        <taxon>Sordariomycetidae</taxon>
        <taxon>Sordariales</taxon>
        <taxon>Chaetomiaceae</taxon>
        <taxon>Dichotomopilus</taxon>
    </lineage>
</organism>
<name>A0AAN6V742_9PEZI</name>
<evidence type="ECO:0000313" key="1">
    <source>
        <dbReference type="EMBL" id="KAK4146103.1"/>
    </source>
</evidence>
<gene>
    <name evidence="1" type="ORF">C8A04DRAFT_26271</name>
</gene>
<sequence length="69" mass="8035">MLDFAYWQDHLDNGVPIPIIPRGALPPWNRELLARSRRVVLASLTNPLWYARTPEARLDSTTRSIRRHS</sequence>
<dbReference type="Proteomes" id="UP001302676">
    <property type="component" value="Unassembled WGS sequence"/>
</dbReference>
<reference evidence="1" key="2">
    <citation type="submission" date="2023-05" db="EMBL/GenBank/DDBJ databases">
        <authorList>
            <consortium name="Lawrence Berkeley National Laboratory"/>
            <person name="Steindorff A."/>
            <person name="Hensen N."/>
            <person name="Bonometti L."/>
            <person name="Westerberg I."/>
            <person name="Brannstrom I.O."/>
            <person name="Guillou S."/>
            <person name="Cros-Aarteil S."/>
            <person name="Calhoun S."/>
            <person name="Haridas S."/>
            <person name="Kuo A."/>
            <person name="Mondo S."/>
            <person name="Pangilinan J."/>
            <person name="Riley R."/>
            <person name="Labutti K."/>
            <person name="Andreopoulos B."/>
            <person name="Lipzen A."/>
            <person name="Chen C."/>
            <person name="Yanf M."/>
            <person name="Daum C."/>
            <person name="Ng V."/>
            <person name="Clum A."/>
            <person name="Ohm R."/>
            <person name="Martin F."/>
            <person name="Silar P."/>
            <person name="Natvig D."/>
            <person name="Lalanne C."/>
            <person name="Gautier V."/>
            <person name="Ament-Velasquez S.L."/>
            <person name="Kruys A."/>
            <person name="Hutchinson M.I."/>
            <person name="Powell A.J."/>
            <person name="Barry K."/>
            <person name="Miller A.N."/>
            <person name="Grigoriev I.V."/>
            <person name="Debuchy R."/>
            <person name="Gladieux P."/>
            <person name="Thoren M.H."/>
            <person name="Johannesson H."/>
        </authorList>
    </citation>
    <scope>NUCLEOTIDE SEQUENCE</scope>
    <source>
        <strain evidence="1">CBS 141.50</strain>
    </source>
</reference>
<dbReference type="AlphaFoldDB" id="A0AAN6V742"/>
<dbReference type="GeneID" id="87816485"/>
<keyword evidence="2" id="KW-1185">Reference proteome</keyword>
<protein>
    <submittedName>
        <fullName evidence="1">Uncharacterized protein</fullName>
    </submittedName>
</protein>
<dbReference type="RefSeq" id="XP_062639474.1">
    <property type="nucleotide sequence ID" value="XM_062779872.1"/>
</dbReference>
<comment type="caution">
    <text evidence="1">The sequence shown here is derived from an EMBL/GenBank/DDBJ whole genome shotgun (WGS) entry which is preliminary data.</text>
</comment>
<accession>A0AAN6V742</accession>
<reference evidence="1" key="1">
    <citation type="journal article" date="2023" name="Mol. Phylogenet. Evol.">
        <title>Genome-scale phylogeny and comparative genomics of the fungal order Sordariales.</title>
        <authorList>
            <person name="Hensen N."/>
            <person name="Bonometti L."/>
            <person name="Westerberg I."/>
            <person name="Brannstrom I.O."/>
            <person name="Guillou S."/>
            <person name="Cros-Aarteil S."/>
            <person name="Calhoun S."/>
            <person name="Haridas S."/>
            <person name="Kuo A."/>
            <person name="Mondo S."/>
            <person name="Pangilinan J."/>
            <person name="Riley R."/>
            <person name="LaButti K."/>
            <person name="Andreopoulos B."/>
            <person name="Lipzen A."/>
            <person name="Chen C."/>
            <person name="Yan M."/>
            <person name="Daum C."/>
            <person name="Ng V."/>
            <person name="Clum A."/>
            <person name="Steindorff A."/>
            <person name="Ohm R.A."/>
            <person name="Martin F."/>
            <person name="Silar P."/>
            <person name="Natvig D.O."/>
            <person name="Lalanne C."/>
            <person name="Gautier V."/>
            <person name="Ament-Velasquez S.L."/>
            <person name="Kruys A."/>
            <person name="Hutchinson M.I."/>
            <person name="Powell A.J."/>
            <person name="Barry K."/>
            <person name="Miller A.N."/>
            <person name="Grigoriev I.V."/>
            <person name="Debuchy R."/>
            <person name="Gladieux P."/>
            <person name="Hiltunen Thoren M."/>
            <person name="Johannesson H."/>
        </authorList>
    </citation>
    <scope>NUCLEOTIDE SEQUENCE</scope>
    <source>
        <strain evidence="1">CBS 141.50</strain>
    </source>
</reference>
<dbReference type="EMBL" id="MU853564">
    <property type="protein sequence ID" value="KAK4146103.1"/>
    <property type="molecule type" value="Genomic_DNA"/>
</dbReference>